<organism evidence="2 3">
    <name type="scientific">Granulicella sibirica</name>
    <dbReference type="NCBI Taxonomy" id="2479048"/>
    <lineage>
        <taxon>Bacteria</taxon>
        <taxon>Pseudomonadati</taxon>
        <taxon>Acidobacteriota</taxon>
        <taxon>Terriglobia</taxon>
        <taxon>Terriglobales</taxon>
        <taxon>Acidobacteriaceae</taxon>
        <taxon>Granulicella</taxon>
    </lineage>
</organism>
<evidence type="ECO:0000313" key="2">
    <source>
        <dbReference type="EMBL" id="RXH53937.1"/>
    </source>
</evidence>
<dbReference type="Pfam" id="PF13438">
    <property type="entry name" value="DUF4113"/>
    <property type="match status" value="1"/>
</dbReference>
<gene>
    <name evidence="2" type="ORF">GRAN_4906</name>
</gene>
<accession>A0A4Q0STD6</accession>
<dbReference type="AlphaFoldDB" id="A0A4Q0STD6"/>
<dbReference type="Proteomes" id="UP000289437">
    <property type="component" value="Unassembled WGS sequence"/>
</dbReference>
<dbReference type="EMBL" id="RDSM01000006">
    <property type="protein sequence ID" value="RXH53937.1"/>
    <property type="molecule type" value="Genomic_DNA"/>
</dbReference>
<feature type="domain" description="DUF4113" evidence="1">
    <location>
        <begin position="23"/>
        <end position="54"/>
    </location>
</feature>
<name>A0A4Q0STD6_9BACT</name>
<dbReference type="InterPro" id="IPR025188">
    <property type="entry name" value="DUF4113"/>
</dbReference>
<proteinExistence type="predicted"/>
<keyword evidence="3" id="KW-1185">Reference proteome</keyword>
<comment type="caution">
    <text evidence="2">The sequence shown here is derived from an EMBL/GenBank/DDBJ whole genome shotgun (WGS) entry which is preliminary data.</text>
</comment>
<reference evidence="3" key="2">
    <citation type="submission" date="2019-02" db="EMBL/GenBank/DDBJ databases">
        <title>Granulicella sibirica sp. nov., a psychrotolerant acidobacterium isolated from an organic soil layer in forested tundra, West Siberia.</title>
        <authorList>
            <person name="Oshkin I.Y."/>
            <person name="Kulichevskaya I.S."/>
            <person name="Rijpstra W.I.C."/>
            <person name="Sinninghe Damste J.S."/>
            <person name="Rakitin A.L."/>
            <person name="Ravin N.V."/>
            <person name="Dedysh S.N."/>
        </authorList>
    </citation>
    <scope>NUCLEOTIDE SEQUENCE [LARGE SCALE GENOMIC DNA]</scope>
    <source>
        <strain evidence="3">AF10</strain>
    </source>
</reference>
<protein>
    <submittedName>
        <fullName evidence="2">Error-prone, lesion bypass DNA polymerase V (UmuC)</fullName>
    </submittedName>
</protein>
<dbReference type="RefSeq" id="WP_128915495.1">
    <property type="nucleotide sequence ID" value="NZ_RDSM01000006.1"/>
</dbReference>
<reference evidence="2 3" key="1">
    <citation type="submission" date="2018-11" db="EMBL/GenBank/DDBJ databases">
        <authorList>
            <person name="Mardanov A.V."/>
            <person name="Ravin N.V."/>
            <person name="Dedysh S.N."/>
        </authorList>
    </citation>
    <scope>NUCLEOTIDE SEQUENCE [LARGE SCALE GENOMIC DNA]</scope>
    <source>
        <strain evidence="2 3">AF10</strain>
    </source>
</reference>
<evidence type="ECO:0000313" key="3">
    <source>
        <dbReference type="Proteomes" id="UP000289437"/>
    </source>
</evidence>
<evidence type="ECO:0000259" key="1">
    <source>
        <dbReference type="Pfam" id="PF13438"/>
    </source>
</evidence>
<dbReference type="OrthoDB" id="9808813at2"/>
<sequence length="57" mass="6644">MRSKNKGKGSEIRIASTRIYLRILGAGPKNAAWKLRAEHRSPRWATRWDELPRVRSN</sequence>